<dbReference type="InterPro" id="IPR006091">
    <property type="entry name" value="Acyl-CoA_Oxase/DH_mid-dom"/>
</dbReference>
<evidence type="ECO:0000256" key="4">
    <source>
        <dbReference type="ARBA" id="ARBA00022630"/>
    </source>
</evidence>
<dbReference type="Pfam" id="PF00441">
    <property type="entry name" value="Acyl-CoA_dh_1"/>
    <property type="match status" value="1"/>
</dbReference>
<evidence type="ECO:0000259" key="8">
    <source>
        <dbReference type="Pfam" id="PF02770"/>
    </source>
</evidence>
<dbReference type="InterPro" id="IPR009100">
    <property type="entry name" value="AcylCoA_DH/oxidase_NM_dom_sf"/>
</dbReference>
<dbReference type="InterPro" id="IPR006089">
    <property type="entry name" value="Acyl-CoA_DH_CS"/>
</dbReference>
<keyword evidence="4" id="KW-0285">Flavoprotein</keyword>
<dbReference type="Proteomes" id="UP000029553">
    <property type="component" value="Unassembled WGS sequence"/>
</dbReference>
<dbReference type="PANTHER" id="PTHR48083">
    <property type="entry name" value="MEDIUM-CHAIN SPECIFIC ACYL-COA DEHYDROGENASE, MITOCHONDRIAL-RELATED"/>
    <property type="match status" value="1"/>
</dbReference>
<evidence type="ECO:0000256" key="1">
    <source>
        <dbReference type="ARBA" id="ARBA00001974"/>
    </source>
</evidence>
<dbReference type="PANTHER" id="PTHR48083:SF2">
    <property type="entry name" value="MEDIUM-CHAIN SPECIFIC ACYL-COA DEHYDROGENASE, MITOCHONDRIAL"/>
    <property type="match status" value="1"/>
</dbReference>
<comment type="caution">
    <text evidence="10">The sequence shown here is derived from an EMBL/GenBank/DDBJ whole genome shotgun (WGS) entry which is preliminary data.</text>
</comment>
<sequence>MNAKDPMQAASPSSALLAMPFEGSPHAAELIAALQDFLQGELAELARRHGIDHDNSASKDLLQQVWKRSRELGFYGMTLPAAMGGEELSVLDQVLIKEAIYASGSPFAPHVLGELSGPPRIGSLVRKATPFQMEQFILPVARAEKAICFALTEAQAGSDAGALQTRAVREGQHYVLTGRKRFISGSPFADFAVLMASTAPQNSAEREISAFFVDLAAPGVEVVSGYKTMAGQSHTGDIHLNAVRVPEAQLIGEPGRGLGLALGRITVNRLLHCPAMLGLAQCALRDARDYALGRQQFGRSIAQFQSIQHMLADMATDWMAARALMVQTARALDAGIDARAQASMSKLFCSEKAFAIADRAVQIHGGEGIVQGRRVEFLFRMLRMYRVLTGTSEIQRNTIAKELLTP</sequence>
<evidence type="ECO:0000256" key="3">
    <source>
        <dbReference type="ARBA" id="ARBA00019125"/>
    </source>
</evidence>
<dbReference type="InterPro" id="IPR013786">
    <property type="entry name" value="AcylCoA_DH/ox_N"/>
</dbReference>
<evidence type="ECO:0000259" key="9">
    <source>
        <dbReference type="Pfam" id="PF02771"/>
    </source>
</evidence>
<evidence type="ECO:0000313" key="10">
    <source>
        <dbReference type="EMBL" id="KGH31143.1"/>
    </source>
</evidence>
<evidence type="ECO:0000256" key="5">
    <source>
        <dbReference type="ARBA" id="ARBA00022827"/>
    </source>
</evidence>
<dbReference type="PIRSF" id="PIRSF016578">
    <property type="entry name" value="HsaA"/>
    <property type="match status" value="1"/>
</dbReference>
<dbReference type="Pfam" id="PF02771">
    <property type="entry name" value="Acyl-CoA_dh_N"/>
    <property type="match status" value="1"/>
</dbReference>
<dbReference type="InterPro" id="IPR050741">
    <property type="entry name" value="Acyl-CoA_dehydrogenase"/>
</dbReference>
<dbReference type="GO" id="GO:0003995">
    <property type="term" value="F:acyl-CoA dehydrogenase activity"/>
    <property type="evidence" value="ECO:0007669"/>
    <property type="project" value="InterPro"/>
</dbReference>
<dbReference type="Gene3D" id="1.10.540.10">
    <property type="entry name" value="Acyl-CoA dehydrogenase/oxidase, N-terminal domain"/>
    <property type="match status" value="1"/>
</dbReference>
<evidence type="ECO:0000259" key="7">
    <source>
        <dbReference type="Pfam" id="PF00441"/>
    </source>
</evidence>
<dbReference type="FunFam" id="1.20.140.10:FF:000001">
    <property type="entry name" value="Acyl-CoA dehydrogenase"/>
    <property type="match status" value="1"/>
</dbReference>
<dbReference type="SUPFAM" id="SSF56645">
    <property type="entry name" value="Acyl-CoA dehydrogenase NM domain-like"/>
    <property type="match status" value="1"/>
</dbReference>
<dbReference type="FunFam" id="2.40.110.10:FF:000002">
    <property type="entry name" value="Acyl-CoA dehydrogenase fadE12"/>
    <property type="match status" value="1"/>
</dbReference>
<dbReference type="Pfam" id="PF02770">
    <property type="entry name" value="Acyl-CoA_dh_M"/>
    <property type="match status" value="1"/>
</dbReference>
<keyword evidence="5" id="KW-0274">FAD</keyword>
<dbReference type="AlphaFoldDB" id="A0A096FMZ9"/>
<protein>
    <recommendedName>
        <fullName evidence="3">Medium-chain specific acyl-CoA dehydrogenase, mitochondrial</fullName>
    </recommendedName>
</protein>
<keyword evidence="6" id="KW-0560">Oxidoreductase</keyword>
<feature type="domain" description="Acyl-CoA dehydrogenase/oxidase N-terminal" evidence="9">
    <location>
        <begin position="27"/>
        <end position="141"/>
    </location>
</feature>
<accession>A0A096FMZ9</accession>
<gene>
    <name evidence="10" type="ORF">P353_06380</name>
</gene>
<name>A0A096FMZ9_COMTE</name>
<dbReference type="SUPFAM" id="SSF47203">
    <property type="entry name" value="Acyl-CoA dehydrogenase C-terminal domain-like"/>
    <property type="match status" value="1"/>
</dbReference>
<dbReference type="InterPro" id="IPR036250">
    <property type="entry name" value="AcylCo_DH-like_C"/>
</dbReference>
<dbReference type="InterPro" id="IPR046373">
    <property type="entry name" value="Acyl-CoA_Oxase/DH_mid-dom_sf"/>
</dbReference>
<dbReference type="InterPro" id="IPR009075">
    <property type="entry name" value="AcylCo_DH/oxidase_C"/>
</dbReference>
<dbReference type="GO" id="GO:0005737">
    <property type="term" value="C:cytoplasm"/>
    <property type="evidence" value="ECO:0007669"/>
    <property type="project" value="TreeGrafter"/>
</dbReference>
<feature type="domain" description="Acyl-CoA oxidase/dehydrogenase middle" evidence="8">
    <location>
        <begin position="148"/>
        <end position="241"/>
    </location>
</feature>
<dbReference type="InterPro" id="IPR037069">
    <property type="entry name" value="AcylCoA_DH/ox_N_sf"/>
</dbReference>
<dbReference type="Gene3D" id="2.40.110.10">
    <property type="entry name" value="Butyryl-CoA Dehydrogenase, subunit A, domain 2"/>
    <property type="match status" value="1"/>
</dbReference>
<evidence type="ECO:0000313" key="11">
    <source>
        <dbReference type="Proteomes" id="UP000029553"/>
    </source>
</evidence>
<evidence type="ECO:0000256" key="2">
    <source>
        <dbReference type="ARBA" id="ARBA00009347"/>
    </source>
</evidence>
<dbReference type="Gene3D" id="1.20.140.10">
    <property type="entry name" value="Butyryl-CoA Dehydrogenase, subunit A, domain 3"/>
    <property type="match status" value="1"/>
</dbReference>
<dbReference type="CDD" id="cd00567">
    <property type="entry name" value="ACAD"/>
    <property type="match status" value="1"/>
</dbReference>
<reference evidence="10 11" key="1">
    <citation type="submission" date="2013-09" db="EMBL/GenBank/DDBJ databases">
        <title>High correlation between genotypes and phenotypes of environmental bacteria Comamonas testosteroni strains.</title>
        <authorList>
            <person name="Liu L."/>
            <person name="Zhu W."/>
            <person name="Xia X."/>
            <person name="Xu B."/>
            <person name="Luo M."/>
            <person name="Wang G."/>
        </authorList>
    </citation>
    <scope>NUCLEOTIDE SEQUENCE [LARGE SCALE GENOMIC DNA]</scope>
    <source>
        <strain evidence="10 11">JL40</strain>
    </source>
</reference>
<dbReference type="GO" id="GO:0050660">
    <property type="term" value="F:flavin adenine dinucleotide binding"/>
    <property type="evidence" value="ECO:0007669"/>
    <property type="project" value="InterPro"/>
</dbReference>
<feature type="domain" description="Acyl-CoA dehydrogenase/oxidase C-terminal" evidence="7">
    <location>
        <begin position="255"/>
        <end position="404"/>
    </location>
</feature>
<dbReference type="RefSeq" id="WP_034366803.1">
    <property type="nucleotide sequence ID" value="NZ_AWOR01000026.1"/>
</dbReference>
<proteinExistence type="inferred from homology"/>
<comment type="cofactor">
    <cofactor evidence="1">
        <name>FAD</name>
        <dbReference type="ChEBI" id="CHEBI:57692"/>
    </cofactor>
</comment>
<organism evidence="10 11">
    <name type="scientific">Comamonas testosteroni</name>
    <name type="common">Pseudomonas testosteroni</name>
    <dbReference type="NCBI Taxonomy" id="285"/>
    <lineage>
        <taxon>Bacteria</taxon>
        <taxon>Pseudomonadati</taxon>
        <taxon>Pseudomonadota</taxon>
        <taxon>Betaproteobacteria</taxon>
        <taxon>Burkholderiales</taxon>
        <taxon>Comamonadaceae</taxon>
        <taxon>Comamonas</taxon>
    </lineage>
</organism>
<dbReference type="PROSITE" id="PS00072">
    <property type="entry name" value="ACYL_COA_DH_1"/>
    <property type="match status" value="1"/>
</dbReference>
<dbReference type="GO" id="GO:0033539">
    <property type="term" value="P:fatty acid beta-oxidation using acyl-CoA dehydrogenase"/>
    <property type="evidence" value="ECO:0007669"/>
    <property type="project" value="TreeGrafter"/>
</dbReference>
<comment type="similarity">
    <text evidence="2">Belongs to the acyl-CoA dehydrogenase family.</text>
</comment>
<evidence type="ECO:0000256" key="6">
    <source>
        <dbReference type="ARBA" id="ARBA00023002"/>
    </source>
</evidence>
<dbReference type="EMBL" id="AWOR01000026">
    <property type="protein sequence ID" value="KGH31143.1"/>
    <property type="molecule type" value="Genomic_DNA"/>
</dbReference>